<name>A0ABP8RCJ7_9MYCO</name>
<evidence type="ECO:0000256" key="1">
    <source>
        <dbReference type="SAM" id="MobiDB-lite"/>
    </source>
</evidence>
<feature type="region of interest" description="Disordered" evidence="1">
    <location>
        <begin position="206"/>
        <end position="263"/>
    </location>
</feature>
<dbReference type="Pfam" id="PF10774">
    <property type="entry name" value="DUF4226"/>
    <property type="match status" value="1"/>
</dbReference>
<feature type="region of interest" description="Disordered" evidence="1">
    <location>
        <begin position="60"/>
        <end position="109"/>
    </location>
</feature>
<feature type="compositionally biased region" description="Low complexity" evidence="1">
    <location>
        <begin position="75"/>
        <end position="85"/>
    </location>
</feature>
<evidence type="ECO:0000313" key="3">
    <source>
        <dbReference type="Proteomes" id="UP001501417"/>
    </source>
</evidence>
<comment type="caution">
    <text evidence="2">The sequence shown here is derived from an EMBL/GenBank/DDBJ whole genome shotgun (WGS) entry which is preliminary data.</text>
</comment>
<gene>
    <name evidence="2" type="ORF">GCM10023161_09340</name>
</gene>
<feature type="region of interest" description="Disordered" evidence="1">
    <location>
        <begin position="502"/>
        <end position="542"/>
    </location>
</feature>
<protein>
    <recommendedName>
        <fullName evidence="4">Biofilm regulator BssS</fullName>
    </recommendedName>
</protein>
<proteinExistence type="predicted"/>
<dbReference type="Proteomes" id="UP001501417">
    <property type="component" value="Unassembled WGS sequence"/>
</dbReference>
<dbReference type="EMBL" id="BAABGF010000011">
    <property type="protein sequence ID" value="GAA4535618.1"/>
    <property type="molecule type" value="Genomic_DNA"/>
</dbReference>
<feature type="compositionally biased region" description="Basic and acidic residues" evidence="1">
    <location>
        <begin position="214"/>
        <end position="223"/>
    </location>
</feature>
<feature type="compositionally biased region" description="Basic and acidic residues" evidence="1">
    <location>
        <begin position="329"/>
        <end position="375"/>
    </location>
</feature>
<organism evidence="2 3">
    <name type="scientific">Mycobacterium paraffinicum</name>
    <dbReference type="NCBI Taxonomy" id="53378"/>
    <lineage>
        <taxon>Bacteria</taxon>
        <taxon>Bacillati</taxon>
        <taxon>Actinomycetota</taxon>
        <taxon>Actinomycetes</taxon>
        <taxon>Mycobacteriales</taxon>
        <taxon>Mycobacteriaceae</taxon>
        <taxon>Mycobacterium</taxon>
    </lineage>
</organism>
<dbReference type="InterPro" id="IPR019710">
    <property type="entry name" value="DUF4226"/>
</dbReference>
<reference evidence="3" key="1">
    <citation type="journal article" date="2019" name="Int. J. Syst. Evol. Microbiol.">
        <title>The Global Catalogue of Microorganisms (GCM) 10K type strain sequencing project: providing services to taxonomists for standard genome sequencing and annotation.</title>
        <authorList>
            <consortium name="The Broad Institute Genomics Platform"/>
            <consortium name="The Broad Institute Genome Sequencing Center for Infectious Disease"/>
            <person name="Wu L."/>
            <person name="Ma J."/>
        </authorList>
    </citation>
    <scope>NUCLEOTIDE SEQUENCE [LARGE SCALE GENOMIC DNA]</scope>
    <source>
        <strain evidence="3">JCM 17782</strain>
    </source>
</reference>
<evidence type="ECO:0008006" key="4">
    <source>
        <dbReference type="Google" id="ProtNLM"/>
    </source>
</evidence>
<feature type="compositionally biased region" description="Low complexity" evidence="1">
    <location>
        <begin position="376"/>
        <end position="404"/>
    </location>
</feature>
<accession>A0ABP8RCJ7</accession>
<feature type="region of interest" description="Disordered" evidence="1">
    <location>
        <begin position="325"/>
        <end position="420"/>
    </location>
</feature>
<feature type="compositionally biased region" description="Gly residues" evidence="1">
    <location>
        <begin position="225"/>
        <end position="263"/>
    </location>
</feature>
<evidence type="ECO:0000313" key="2">
    <source>
        <dbReference type="EMBL" id="GAA4535618.1"/>
    </source>
</evidence>
<sequence>MPAVRPWLARLKSVVRDRRIVRGGGGSVLPNDLQLKRGFGRAMGLFDVLDDLFDDLSGIFGGDDDDGPPEQSVLPGAWPSGAAPWGPAPAPPGGPSGLQEGAGQAGTTYQQASAAVDQTDEKLSDLLKQIFATNDQNRARISGIIASIETARTALTSNPQTAGDPQAMALFNQFLDGQLAQIQQVLDSSKVDSKKQAELLAALGDEYRGTGGADPKKKGKDDGTGDGGSSGDGDGGGSAAGGGDAGDGDGTGAGATTTGGGAGGGLTDPLAGLGGAGMGDPLSALGPAMAGLGSLPGSLGGAAGSFPMDALGALGPLASGLAGQGAGDGFKDGDTHDHGKSDDFQDGSHGKDDSDGGKNGDGTSGKDDTGDKSDKNGQTQPAGTTQQPQPNTQPASPAAVPVSAGGDPSKVVQMPDGSPVTATTAQHAAAVRAVLNGSTVSDAWKQDHVDLPPPGTPVTAPADPSHLVPGQIAQFKSRDPVMYMGNGKIWLDGQLQPQSALPTGDFLGWVDPPQLAGTTPAPTAPGAAAPAGQPGITNTSGS</sequence>
<feature type="compositionally biased region" description="Low complexity" evidence="1">
    <location>
        <begin position="512"/>
        <end position="535"/>
    </location>
</feature>
<keyword evidence="3" id="KW-1185">Reference proteome</keyword>